<accession>A0A3N2H096</accession>
<dbReference type="EMBL" id="RKHY01000001">
    <property type="protein sequence ID" value="ROS42338.1"/>
    <property type="molecule type" value="Genomic_DNA"/>
</dbReference>
<reference evidence="1 2" key="1">
    <citation type="submission" date="2018-11" db="EMBL/GenBank/DDBJ databases">
        <title>Sequencing the genomes of 1000 actinobacteria strains.</title>
        <authorList>
            <person name="Klenk H.-P."/>
        </authorList>
    </citation>
    <scope>NUCLEOTIDE SEQUENCE [LARGE SCALE GENOMIC DNA]</scope>
    <source>
        <strain evidence="1 2">DSM 44348</strain>
    </source>
</reference>
<dbReference type="AlphaFoldDB" id="A0A3N2H096"/>
<organism evidence="1 2">
    <name type="scientific">Amycolatopsis thermoflava</name>
    <dbReference type="NCBI Taxonomy" id="84480"/>
    <lineage>
        <taxon>Bacteria</taxon>
        <taxon>Bacillati</taxon>
        <taxon>Actinomycetota</taxon>
        <taxon>Actinomycetes</taxon>
        <taxon>Pseudonocardiales</taxon>
        <taxon>Pseudonocardiaceae</taxon>
        <taxon>Amycolatopsis</taxon>
        <taxon>Amycolatopsis methanolica group</taxon>
    </lineage>
</organism>
<keyword evidence="2" id="KW-1185">Reference proteome</keyword>
<comment type="caution">
    <text evidence="1">The sequence shown here is derived from an EMBL/GenBank/DDBJ whole genome shotgun (WGS) entry which is preliminary data.</text>
</comment>
<proteinExistence type="predicted"/>
<evidence type="ECO:0000313" key="1">
    <source>
        <dbReference type="EMBL" id="ROS42338.1"/>
    </source>
</evidence>
<evidence type="ECO:0000313" key="2">
    <source>
        <dbReference type="Proteomes" id="UP000274843"/>
    </source>
</evidence>
<protein>
    <submittedName>
        <fullName evidence="1">Uncharacterized protein</fullName>
    </submittedName>
</protein>
<name>A0A3N2H096_9PSEU</name>
<sequence length="67" mass="6177">MQGLGAGCGGEGGAAVRVVNGVAVGPVSPGMIAALSTGVRGAAVDAGPAVGAVWVVSGWPRVPVGPV</sequence>
<dbReference type="Proteomes" id="UP000274843">
    <property type="component" value="Unassembled WGS sequence"/>
</dbReference>
<gene>
    <name evidence="1" type="ORF">EDD35_4725</name>
</gene>